<dbReference type="OrthoDB" id="2373101at2759"/>
<reference evidence="1" key="1">
    <citation type="submission" date="2020-05" db="EMBL/GenBank/DDBJ databases">
        <authorList>
            <person name="Rincon C."/>
            <person name="Sanders R I."/>
            <person name="Robbins C."/>
            <person name="Chaturvedi A."/>
        </authorList>
    </citation>
    <scope>NUCLEOTIDE SEQUENCE</scope>
    <source>
        <strain evidence="1">CHB12</strain>
    </source>
</reference>
<proteinExistence type="predicted"/>
<comment type="caution">
    <text evidence="1">The sequence shown here is derived from an EMBL/GenBank/DDBJ whole genome shotgun (WGS) entry which is preliminary data.</text>
</comment>
<gene>
    <name evidence="1" type="ORF">CHRIB12_LOCUS12505</name>
</gene>
<evidence type="ECO:0000313" key="1">
    <source>
        <dbReference type="EMBL" id="CAB5370089.1"/>
    </source>
</evidence>
<dbReference type="EMBL" id="CAGKOT010000027">
    <property type="protein sequence ID" value="CAB5370089.1"/>
    <property type="molecule type" value="Genomic_DNA"/>
</dbReference>
<evidence type="ECO:0000313" key="2">
    <source>
        <dbReference type="Proteomes" id="UP000684084"/>
    </source>
</evidence>
<organism evidence="1 2">
    <name type="scientific">Rhizophagus irregularis</name>
    <dbReference type="NCBI Taxonomy" id="588596"/>
    <lineage>
        <taxon>Eukaryota</taxon>
        <taxon>Fungi</taxon>
        <taxon>Fungi incertae sedis</taxon>
        <taxon>Mucoromycota</taxon>
        <taxon>Glomeromycotina</taxon>
        <taxon>Glomeromycetes</taxon>
        <taxon>Glomerales</taxon>
        <taxon>Glomeraceae</taxon>
        <taxon>Rhizophagus</taxon>
    </lineage>
</organism>
<sequence length="68" mass="7894">MKSPIRVKNAYNIVPNHEKNLFVENGLTLFWEEISNIKQITSSNNYGITNLPTTLNKTNLFHRINSYV</sequence>
<accession>A0A915ZBM4</accession>
<dbReference type="AlphaFoldDB" id="A0A915ZBM4"/>
<protein>
    <submittedName>
        <fullName evidence="1">Uncharacterized protein</fullName>
    </submittedName>
</protein>
<name>A0A915ZBM4_9GLOM</name>
<dbReference type="Proteomes" id="UP000684084">
    <property type="component" value="Unassembled WGS sequence"/>
</dbReference>